<dbReference type="EMBL" id="WMEU01000002">
    <property type="protein sequence ID" value="MYL53307.1"/>
    <property type="molecule type" value="Genomic_DNA"/>
</dbReference>
<organism evidence="1 2">
    <name type="scientific">Pontibacillus yanchengensis</name>
    <dbReference type="NCBI Taxonomy" id="462910"/>
    <lineage>
        <taxon>Bacteria</taxon>
        <taxon>Bacillati</taxon>
        <taxon>Bacillota</taxon>
        <taxon>Bacilli</taxon>
        <taxon>Bacillales</taxon>
        <taxon>Bacillaceae</taxon>
        <taxon>Pontibacillus</taxon>
    </lineage>
</organism>
<accession>A0ACC7VEV7</accession>
<evidence type="ECO:0000313" key="1">
    <source>
        <dbReference type="EMBL" id="MYL53307.1"/>
    </source>
</evidence>
<protein>
    <submittedName>
        <fullName evidence="1">Uncharacterized protein</fullName>
    </submittedName>
</protein>
<reference evidence="1" key="1">
    <citation type="submission" date="2019-11" db="EMBL/GenBank/DDBJ databases">
        <title>Genome sequences of 17 halophilic strains isolated from different environments.</title>
        <authorList>
            <person name="Furrow R.E."/>
        </authorList>
    </citation>
    <scope>NUCLEOTIDE SEQUENCE</scope>
    <source>
        <strain evidence="1">22510_22_Filter</strain>
    </source>
</reference>
<name>A0ACC7VEV7_9BACI</name>
<evidence type="ECO:0000313" key="2">
    <source>
        <dbReference type="Proteomes" id="UP000466692"/>
    </source>
</evidence>
<dbReference type="Proteomes" id="UP000466692">
    <property type="component" value="Unassembled WGS sequence"/>
</dbReference>
<sequence>MSEETVCKVSQHYSADSELTTLVIDVETGEVLYRSTQQTSDIYAVRKIVEGLAYDEAVKFTFGGNYRLEE</sequence>
<gene>
    <name evidence="1" type="ORF">GLW08_08140</name>
</gene>
<proteinExistence type="predicted"/>
<keyword evidence="2" id="KW-1185">Reference proteome</keyword>
<comment type="caution">
    <text evidence="1">The sequence shown here is derived from an EMBL/GenBank/DDBJ whole genome shotgun (WGS) entry which is preliminary data.</text>
</comment>